<dbReference type="Pfam" id="PF01266">
    <property type="entry name" value="DAO"/>
    <property type="match status" value="1"/>
</dbReference>
<dbReference type="GO" id="GO:0009228">
    <property type="term" value="P:thiamine biosynthetic process"/>
    <property type="evidence" value="ECO:0007669"/>
    <property type="project" value="UniProtKB-KW"/>
</dbReference>
<dbReference type="AlphaFoldDB" id="A0A917LI76"/>
<comment type="pathway">
    <text evidence="1">Cofactor biosynthesis; thiamine diphosphate biosynthesis.</text>
</comment>
<evidence type="ECO:0000256" key="3">
    <source>
        <dbReference type="ARBA" id="ARBA00023002"/>
    </source>
</evidence>
<evidence type="ECO:0000259" key="6">
    <source>
        <dbReference type="Pfam" id="PF01266"/>
    </source>
</evidence>
<keyword evidence="8" id="KW-1185">Reference proteome</keyword>
<dbReference type="InterPro" id="IPR036188">
    <property type="entry name" value="FAD/NAD-bd_sf"/>
</dbReference>
<reference evidence="7" key="2">
    <citation type="submission" date="2020-09" db="EMBL/GenBank/DDBJ databases">
        <authorList>
            <person name="Sun Q."/>
            <person name="Zhou Y."/>
        </authorList>
    </citation>
    <scope>NUCLEOTIDE SEQUENCE</scope>
    <source>
        <strain evidence="7">CGMCC 1.15760</strain>
    </source>
</reference>
<proteinExistence type="predicted"/>
<evidence type="ECO:0000313" key="7">
    <source>
        <dbReference type="EMBL" id="GGG25675.1"/>
    </source>
</evidence>
<dbReference type="GO" id="GO:0050660">
    <property type="term" value="F:flavin adenine dinucleotide binding"/>
    <property type="evidence" value="ECO:0007669"/>
    <property type="project" value="InterPro"/>
</dbReference>
<dbReference type="InterPro" id="IPR006076">
    <property type="entry name" value="FAD-dep_OxRdtase"/>
</dbReference>
<feature type="domain" description="FAD dependent oxidoreductase" evidence="6">
    <location>
        <begin position="8"/>
        <end position="347"/>
    </location>
</feature>
<evidence type="ECO:0000313" key="8">
    <source>
        <dbReference type="Proteomes" id="UP000616608"/>
    </source>
</evidence>
<comment type="catalytic activity">
    <reaction evidence="4">
        <text>glycine + O2 + H2O = glyoxylate + H2O2 + NH4(+)</text>
        <dbReference type="Rhea" id="RHEA:11532"/>
        <dbReference type="ChEBI" id="CHEBI:15377"/>
        <dbReference type="ChEBI" id="CHEBI:15379"/>
        <dbReference type="ChEBI" id="CHEBI:16240"/>
        <dbReference type="ChEBI" id="CHEBI:28938"/>
        <dbReference type="ChEBI" id="CHEBI:36655"/>
        <dbReference type="ChEBI" id="CHEBI:57305"/>
        <dbReference type="EC" id="1.4.3.19"/>
    </reaction>
</comment>
<evidence type="ECO:0000256" key="4">
    <source>
        <dbReference type="ARBA" id="ARBA00049872"/>
    </source>
</evidence>
<dbReference type="EC" id="1.4.3.19" evidence="5"/>
<dbReference type="NCBIfam" id="TIGR02352">
    <property type="entry name" value="thiamin_ThiO"/>
    <property type="match status" value="1"/>
</dbReference>
<dbReference type="Proteomes" id="UP000616608">
    <property type="component" value="Unassembled WGS sequence"/>
</dbReference>
<sequence length="369" mass="40797">MHCKGFSIIGGGVMGLSIAYQLLKQQQQVTIFHTPKSTTASLAAGGMLGAQNEFHAPSPLYPIALESRALHPVIAQELYDLTQLQIDWLPTSLIKVATSQQAVPQLKNQFHFLASQDATSIDWLDGQQTRQLEPFLHDEIAASVHIHQDYQVNARKLMTALWQAVKQLGATIIEDEVLAFEHHQKKITHVHTTTTRYAIEHVVVATGAFTTALLSSLALRCPMHAVKGECVMVKSDKPLKHTIFTTDGYYLVPKCHQQILIGATSYPFQQDDIVTVSGVQRLLSKAMAIMPALKDAHILDSWCGVRPQTMDGLPIMGASPYINLSLCTGHYRNGILLSAITGQLFSQYLLGDKTAKQRLEPFQFARFSS</sequence>
<keyword evidence="2" id="KW-0784">Thiamine biosynthesis</keyword>
<dbReference type="RefSeq" id="WP_188614946.1">
    <property type="nucleotide sequence ID" value="NZ_BMJT01000006.1"/>
</dbReference>
<dbReference type="EMBL" id="BMJT01000006">
    <property type="protein sequence ID" value="GGG25675.1"/>
    <property type="molecule type" value="Genomic_DNA"/>
</dbReference>
<name>A0A917LI76_9BACI</name>
<dbReference type="SUPFAM" id="SSF54373">
    <property type="entry name" value="FAD-linked reductases, C-terminal domain"/>
    <property type="match status" value="1"/>
</dbReference>
<dbReference type="PANTHER" id="PTHR13847">
    <property type="entry name" value="SARCOSINE DEHYDROGENASE-RELATED"/>
    <property type="match status" value="1"/>
</dbReference>
<dbReference type="SUPFAM" id="SSF51905">
    <property type="entry name" value="FAD/NAD(P)-binding domain"/>
    <property type="match status" value="1"/>
</dbReference>
<comment type="caution">
    <text evidence="7">The sequence shown here is derived from an EMBL/GenBank/DDBJ whole genome shotgun (WGS) entry which is preliminary data.</text>
</comment>
<dbReference type="PANTHER" id="PTHR13847:SF289">
    <property type="entry name" value="GLYCINE OXIDASE"/>
    <property type="match status" value="1"/>
</dbReference>
<gene>
    <name evidence="7" type="ORF">GCM10007425_20370</name>
</gene>
<dbReference type="GO" id="GO:0043799">
    <property type="term" value="F:glycine oxidase activity"/>
    <property type="evidence" value="ECO:0007669"/>
    <property type="project" value="UniProtKB-EC"/>
</dbReference>
<dbReference type="Gene3D" id="3.50.50.60">
    <property type="entry name" value="FAD/NAD(P)-binding domain"/>
    <property type="match status" value="1"/>
</dbReference>
<keyword evidence="3" id="KW-0560">Oxidoreductase</keyword>
<dbReference type="Gene3D" id="3.30.9.10">
    <property type="entry name" value="D-Amino Acid Oxidase, subunit A, domain 2"/>
    <property type="match status" value="1"/>
</dbReference>
<dbReference type="InterPro" id="IPR012727">
    <property type="entry name" value="Gly_oxidase_ThiO"/>
</dbReference>
<accession>A0A917LI76</accession>
<evidence type="ECO:0000256" key="1">
    <source>
        <dbReference type="ARBA" id="ARBA00004948"/>
    </source>
</evidence>
<organism evidence="7 8">
    <name type="scientific">Lysinibacillus alkalisoli</name>
    <dbReference type="NCBI Taxonomy" id="1911548"/>
    <lineage>
        <taxon>Bacteria</taxon>
        <taxon>Bacillati</taxon>
        <taxon>Bacillota</taxon>
        <taxon>Bacilli</taxon>
        <taxon>Bacillales</taxon>
        <taxon>Bacillaceae</taxon>
        <taxon>Lysinibacillus</taxon>
    </lineage>
</organism>
<protein>
    <recommendedName>
        <fullName evidence="5">glycine oxidase</fullName>
        <ecNumber evidence="5">1.4.3.19</ecNumber>
    </recommendedName>
</protein>
<dbReference type="GO" id="GO:0005737">
    <property type="term" value="C:cytoplasm"/>
    <property type="evidence" value="ECO:0007669"/>
    <property type="project" value="TreeGrafter"/>
</dbReference>
<evidence type="ECO:0000256" key="5">
    <source>
        <dbReference type="ARBA" id="ARBA00050018"/>
    </source>
</evidence>
<evidence type="ECO:0000256" key="2">
    <source>
        <dbReference type="ARBA" id="ARBA00022977"/>
    </source>
</evidence>
<reference evidence="7" key="1">
    <citation type="journal article" date="2014" name="Int. J. Syst. Evol. Microbiol.">
        <title>Complete genome sequence of Corynebacterium casei LMG S-19264T (=DSM 44701T), isolated from a smear-ripened cheese.</title>
        <authorList>
            <consortium name="US DOE Joint Genome Institute (JGI-PGF)"/>
            <person name="Walter F."/>
            <person name="Albersmeier A."/>
            <person name="Kalinowski J."/>
            <person name="Ruckert C."/>
        </authorList>
    </citation>
    <scope>NUCLEOTIDE SEQUENCE</scope>
    <source>
        <strain evidence="7">CGMCC 1.15760</strain>
    </source>
</reference>